<keyword evidence="2" id="KW-0812">Transmembrane</keyword>
<evidence type="ECO:0000256" key="1">
    <source>
        <dbReference type="SAM" id="MobiDB-lite"/>
    </source>
</evidence>
<dbReference type="InterPro" id="IPR005325">
    <property type="entry name" value="DUF308_memb"/>
</dbReference>
<keyword evidence="2" id="KW-1133">Transmembrane helix</keyword>
<keyword evidence="4" id="KW-1185">Reference proteome</keyword>
<dbReference type="PANTHER" id="PTHR34989:SF1">
    <property type="entry name" value="PROTEIN HDED"/>
    <property type="match status" value="1"/>
</dbReference>
<organism evidence="3 4">
    <name type="scientific">Tsukamurella strandjordii</name>
    <dbReference type="NCBI Taxonomy" id="147577"/>
    <lineage>
        <taxon>Bacteria</taxon>
        <taxon>Bacillati</taxon>
        <taxon>Actinomycetota</taxon>
        <taxon>Actinomycetes</taxon>
        <taxon>Mycobacteriales</taxon>
        <taxon>Tsukamurellaceae</taxon>
        <taxon>Tsukamurella</taxon>
    </lineage>
</organism>
<sequence length="241" mass="25425">MATRTAALRQDIETKTKQAWWSLLALGILSILFGVVILVWPGPTTLVAGIMFGIFLIVGGLVQIVEGIMGDSDNRLLSIVSGALALVLGAFCFRDDIANSVAVLGVFIGISWIFGGVWGVTAGVAGQHLPHRTWTIIAGVLTLIGGFVLIASPWDSMMVLMLVTGIFAIAIGLVEIVGAFRLRSAAKEVAQKVDDVTGKIDATVGRVEGAVTQRLDGISDRVQQHRTTDGAQTDGDKTDGQ</sequence>
<accession>A0AA90NEB5</accession>
<feature type="region of interest" description="Disordered" evidence="1">
    <location>
        <begin position="222"/>
        <end position="241"/>
    </location>
</feature>
<reference evidence="3" key="1">
    <citation type="submission" date="2023-08" db="EMBL/GenBank/DDBJ databases">
        <title>The draft genome of Tsukamurella strandjordii strain 050030.</title>
        <authorList>
            <person name="Zhao F."/>
            <person name="Feng Y."/>
            <person name="Zong Z."/>
        </authorList>
    </citation>
    <scope>NUCLEOTIDE SEQUENCE</scope>
    <source>
        <strain evidence="3">050030</strain>
    </source>
</reference>
<dbReference type="EMBL" id="JAUTIX010000001">
    <property type="protein sequence ID" value="MDP0396855.1"/>
    <property type="molecule type" value="Genomic_DNA"/>
</dbReference>
<comment type="caution">
    <text evidence="3">The sequence shown here is derived from an EMBL/GenBank/DDBJ whole genome shotgun (WGS) entry which is preliminary data.</text>
</comment>
<dbReference type="PANTHER" id="PTHR34989">
    <property type="entry name" value="PROTEIN HDED"/>
    <property type="match status" value="1"/>
</dbReference>
<dbReference type="GO" id="GO:0005886">
    <property type="term" value="C:plasma membrane"/>
    <property type="evidence" value="ECO:0007669"/>
    <property type="project" value="TreeGrafter"/>
</dbReference>
<protein>
    <submittedName>
        <fullName evidence="3">HdeD family acid-resistance protein</fullName>
    </submittedName>
</protein>
<evidence type="ECO:0000313" key="4">
    <source>
        <dbReference type="Proteomes" id="UP001178281"/>
    </source>
</evidence>
<keyword evidence="2" id="KW-0472">Membrane</keyword>
<feature type="transmembrane region" description="Helical" evidence="2">
    <location>
        <begin position="100"/>
        <end position="121"/>
    </location>
</feature>
<dbReference type="InterPro" id="IPR052712">
    <property type="entry name" value="Acid_resist_chaperone_HdeD"/>
</dbReference>
<dbReference type="AlphaFoldDB" id="A0AA90NEB5"/>
<feature type="transmembrane region" description="Helical" evidence="2">
    <location>
        <begin position="20"/>
        <end position="40"/>
    </location>
</feature>
<dbReference type="Pfam" id="PF03729">
    <property type="entry name" value="DUF308"/>
    <property type="match status" value="2"/>
</dbReference>
<dbReference type="Proteomes" id="UP001178281">
    <property type="component" value="Unassembled WGS sequence"/>
</dbReference>
<feature type="transmembrane region" description="Helical" evidence="2">
    <location>
        <begin position="46"/>
        <end position="64"/>
    </location>
</feature>
<feature type="transmembrane region" description="Helical" evidence="2">
    <location>
        <begin position="133"/>
        <end position="152"/>
    </location>
</feature>
<feature type="transmembrane region" description="Helical" evidence="2">
    <location>
        <begin position="76"/>
        <end position="94"/>
    </location>
</feature>
<name>A0AA90NEB5_9ACTN</name>
<evidence type="ECO:0000313" key="3">
    <source>
        <dbReference type="EMBL" id="MDP0396855.1"/>
    </source>
</evidence>
<dbReference type="RefSeq" id="WP_220656683.1">
    <property type="nucleotide sequence ID" value="NZ_BAAAII010000002.1"/>
</dbReference>
<gene>
    <name evidence="3" type="ORF">Q7X28_02845</name>
</gene>
<evidence type="ECO:0000256" key="2">
    <source>
        <dbReference type="SAM" id="Phobius"/>
    </source>
</evidence>
<feature type="transmembrane region" description="Helical" evidence="2">
    <location>
        <begin position="158"/>
        <end position="182"/>
    </location>
</feature>
<proteinExistence type="predicted"/>